<dbReference type="Proteomes" id="UP000886740">
    <property type="component" value="Unassembled WGS sequence"/>
</dbReference>
<gene>
    <name evidence="2" type="ORF">H9977_11255</name>
</gene>
<evidence type="ECO:0008006" key="4">
    <source>
        <dbReference type="Google" id="ProtNLM"/>
    </source>
</evidence>
<dbReference type="Gene3D" id="2.40.160.170">
    <property type="match status" value="1"/>
</dbReference>
<evidence type="ECO:0000313" key="3">
    <source>
        <dbReference type="Proteomes" id="UP000886740"/>
    </source>
</evidence>
<organism evidence="2 3">
    <name type="scientific">Candidatus Parabacteroides intestinipullorum</name>
    <dbReference type="NCBI Taxonomy" id="2838723"/>
    <lineage>
        <taxon>Bacteria</taxon>
        <taxon>Pseudomonadati</taxon>
        <taxon>Bacteroidota</taxon>
        <taxon>Bacteroidia</taxon>
        <taxon>Bacteroidales</taxon>
        <taxon>Tannerellaceae</taxon>
        <taxon>Parabacteroides</taxon>
    </lineage>
</organism>
<dbReference type="EMBL" id="DXEL01000077">
    <property type="protein sequence ID" value="HIX75591.1"/>
    <property type="molecule type" value="Genomic_DNA"/>
</dbReference>
<feature type="chain" id="PRO_5038833049" description="Outer membrane protein beta-barrel domain-containing protein" evidence="1">
    <location>
        <begin position="26"/>
        <end position="247"/>
    </location>
</feature>
<sequence>MKRARKLIFMAICAVSGLFSNEVLAQNEWGVFNSLGASVGVGLTGVDVEVATPITPYLALRGGVSIMPNFSMGTDVDVELDGQAAGSMNVDGSMKRVSGQVLLNIYPFRSSSFFAAVGGYFGGTSLVTIEGTSDQALKDKIELAESAGIVIGDQMIPFDENGNISGGLKVAGFRPYVGLGFGRAIPTNRINVGVELGVQFHGHPEVYTDNGNLDLSAFGEDGDTFSKIVDKLTVYPVLKIRLNGRIF</sequence>
<reference evidence="2" key="2">
    <citation type="submission" date="2021-04" db="EMBL/GenBank/DDBJ databases">
        <authorList>
            <person name="Gilroy R."/>
        </authorList>
    </citation>
    <scope>NUCLEOTIDE SEQUENCE</scope>
    <source>
        <strain evidence="2">ChiGjej6B6-14162</strain>
    </source>
</reference>
<evidence type="ECO:0000313" key="2">
    <source>
        <dbReference type="EMBL" id="HIX75591.1"/>
    </source>
</evidence>
<name>A0A9D1XAK3_9BACT</name>
<proteinExistence type="predicted"/>
<dbReference type="AlphaFoldDB" id="A0A9D1XAK3"/>
<evidence type="ECO:0000256" key="1">
    <source>
        <dbReference type="SAM" id="SignalP"/>
    </source>
</evidence>
<accession>A0A9D1XAK3</accession>
<reference evidence="2" key="1">
    <citation type="journal article" date="2021" name="PeerJ">
        <title>Extensive microbial diversity within the chicken gut microbiome revealed by metagenomics and culture.</title>
        <authorList>
            <person name="Gilroy R."/>
            <person name="Ravi A."/>
            <person name="Getino M."/>
            <person name="Pursley I."/>
            <person name="Horton D.L."/>
            <person name="Alikhan N.F."/>
            <person name="Baker D."/>
            <person name="Gharbi K."/>
            <person name="Hall N."/>
            <person name="Watson M."/>
            <person name="Adriaenssens E.M."/>
            <person name="Foster-Nyarko E."/>
            <person name="Jarju S."/>
            <person name="Secka A."/>
            <person name="Antonio M."/>
            <person name="Oren A."/>
            <person name="Chaudhuri R.R."/>
            <person name="La Ragione R."/>
            <person name="Hildebrand F."/>
            <person name="Pallen M.J."/>
        </authorList>
    </citation>
    <scope>NUCLEOTIDE SEQUENCE</scope>
    <source>
        <strain evidence="2">ChiGjej6B6-14162</strain>
    </source>
</reference>
<comment type="caution">
    <text evidence="2">The sequence shown here is derived from an EMBL/GenBank/DDBJ whole genome shotgun (WGS) entry which is preliminary data.</text>
</comment>
<feature type="signal peptide" evidence="1">
    <location>
        <begin position="1"/>
        <end position="25"/>
    </location>
</feature>
<protein>
    <recommendedName>
        <fullName evidence="4">Outer membrane protein beta-barrel domain-containing protein</fullName>
    </recommendedName>
</protein>
<keyword evidence="1" id="KW-0732">Signal</keyword>